<evidence type="ECO:0000259" key="1">
    <source>
        <dbReference type="PROSITE" id="PS51340"/>
    </source>
</evidence>
<dbReference type="Gene3D" id="2.40.33.20">
    <property type="entry name" value="PK beta-barrel domain-like"/>
    <property type="match status" value="1"/>
</dbReference>
<dbReference type="InterPro" id="IPR005302">
    <property type="entry name" value="MoCF_Sase_C"/>
</dbReference>
<dbReference type="Pfam" id="PF03473">
    <property type="entry name" value="MOSC"/>
    <property type="match status" value="1"/>
</dbReference>
<feature type="domain" description="MOSC" evidence="1">
    <location>
        <begin position="112"/>
        <end position="251"/>
    </location>
</feature>
<protein>
    <recommendedName>
        <fullName evidence="1">MOSC domain-containing protein</fullName>
    </recommendedName>
</protein>
<dbReference type="Proteomes" id="UP000219111">
    <property type="component" value="Unassembled WGS sequence"/>
</dbReference>
<dbReference type="PANTHER" id="PTHR36930">
    <property type="entry name" value="METAL-SULFUR CLUSTER BIOSYNTHESIS PROTEINS YUAD-RELATED"/>
    <property type="match status" value="1"/>
</dbReference>
<sequence length="251" mass="28220">MTGHLAHILRHPIKSIGYEEIRSAPLTRGRALPFDRVFALSHEGAKFAHPAVEWAKKMNFVRGVAAPALMAVQARTHADGTIELTHPDLWHLRFDPTRPEDQVKLIEWLRPLWPESRPAPRALERLEGQAFTDMKEPYISLLSTASLEALGQAAGVAVSRHRFRGNLWVAGWEPWAERELLGKRLRIGEAVLEVAMPITRCRATCANPETGKEDFETLEWLEKLNGNWHFGLYATVVESGTVTRGDAVEVL</sequence>
<dbReference type="SUPFAM" id="SSF50800">
    <property type="entry name" value="PK beta-barrel domain-like"/>
    <property type="match status" value="1"/>
</dbReference>
<dbReference type="InterPro" id="IPR011037">
    <property type="entry name" value="Pyrv_Knase-like_insert_dom_sf"/>
</dbReference>
<dbReference type="GO" id="GO:0030170">
    <property type="term" value="F:pyridoxal phosphate binding"/>
    <property type="evidence" value="ECO:0007669"/>
    <property type="project" value="InterPro"/>
</dbReference>
<dbReference type="RefSeq" id="WP_097068603.1">
    <property type="nucleotide sequence ID" value="NZ_OBMT01000001.1"/>
</dbReference>
<evidence type="ECO:0000313" key="3">
    <source>
        <dbReference type="Proteomes" id="UP000219111"/>
    </source>
</evidence>
<dbReference type="AlphaFoldDB" id="A0A285RKZ8"/>
<proteinExistence type="predicted"/>
<accession>A0A285RKZ8</accession>
<evidence type="ECO:0000313" key="2">
    <source>
        <dbReference type="EMBL" id="SOB94773.1"/>
    </source>
</evidence>
<dbReference type="EMBL" id="OBMT01000001">
    <property type="protein sequence ID" value="SOB94773.1"/>
    <property type="molecule type" value="Genomic_DNA"/>
</dbReference>
<reference evidence="3" key="1">
    <citation type="submission" date="2017-08" db="EMBL/GenBank/DDBJ databases">
        <authorList>
            <person name="Varghese N."/>
            <person name="Submissions S."/>
        </authorList>
    </citation>
    <scope>NUCLEOTIDE SEQUENCE [LARGE SCALE GENOMIC DNA]</scope>
    <source>
        <strain evidence="3">JA276</strain>
    </source>
</reference>
<dbReference type="GO" id="GO:0003824">
    <property type="term" value="F:catalytic activity"/>
    <property type="evidence" value="ECO:0007669"/>
    <property type="project" value="InterPro"/>
</dbReference>
<name>A0A285RKZ8_9RHOB</name>
<dbReference type="OrthoDB" id="581532at2"/>
<keyword evidence="3" id="KW-1185">Reference proteome</keyword>
<organism evidence="2 3">
    <name type="scientific">Rhodobacter maris</name>
    <dbReference type="NCBI Taxonomy" id="446682"/>
    <lineage>
        <taxon>Bacteria</taxon>
        <taxon>Pseudomonadati</taxon>
        <taxon>Pseudomonadota</taxon>
        <taxon>Alphaproteobacteria</taxon>
        <taxon>Rhodobacterales</taxon>
        <taxon>Rhodobacter group</taxon>
        <taxon>Rhodobacter</taxon>
    </lineage>
</organism>
<gene>
    <name evidence="2" type="ORF">SAMN05877831_101622</name>
</gene>
<dbReference type="PROSITE" id="PS51340">
    <property type="entry name" value="MOSC"/>
    <property type="match status" value="1"/>
</dbReference>
<dbReference type="GO" id="GO:0030151">
    <property type="term" value="F:molybdenum ion binding"/>
    <property type="evidence" value="ECO:0007669"/>
    <property type="project" value="InterPro"/>
</dbReference>
<dbReference type="InterPro" id="IPR052716">
    <property type="entry name" value="MOSC_domain"/>
</dbReference>
<dbReference type="PANTHER" id="PTHR36930:SF1">
    <property type="entry name" value="MOSC DOMAIN-CONTAINING PROTEIN"/>
    <property type="match status" value="1"/>
</dbReference>